<accession>A0A927MTC6</accession>
<dbReference type="AlphaFoldDB" id="A0A927MTC6"/>
<organism evidence="4 5">
    <name type="scientific">Actinopolymorpha pittospori</name>
    <dbReference type="NCBI Taxonomy" id="648752"/>
    <lineage>
        <taxon>Bacteria</taxon>
        <taxon>Bacillati</taxon>
        <taxon>Actinomycetota</taxon>
        <taxon>Actinomycetes</taxon>
        <taxon>Propionibacteriales</taxon>
        <taxon>Actinopolymorphaceae</taxon>
        <taxon>Actinopolymorpha</taxon>
    </lineage>
</organism>
<evidence type="ECO:0000259" key="3">
    <source>
        <dbReference type="Pfam" id="PF05901"/>
    </source>
</evidence>
<name>A0A927MTC6_9ACTN</name>
<comment type="caution">
    <text evidence="4">The sequence shown here is derived from an EMBL/GenBank/DDBJ whole genome shotgun (WGS) entry which is preliminary data.</text>
</comment>
<feature type="compositionally biased region" description="Acidic residues" evidence="1">
    <location>
        <begin position="79"/>
        <end position="88"/>
    </location>
</feature>
<gene>
    <name evidence="4" type="ORF">HEB94_003127</name>
</gene>
<evidence type="ECO:0000256" key="1">
    <source>
        <dbReference type="SAM" id="MobiDB-lite"/>
    </source>
</evidence>
<feature type="chain" id="PRO_5037885931" description="Excalibur calcium-binding domain-containing protein" evidence="2">
    <location>
        <begin position="26"/>
        <end position="117"/>
    </location>
</feature>
<feature type="compositionally biased region" description="Gly residues" evidence="1">
    <location>
        <begin position="108"/>
        <end position="117"/>
    </location>
</feature>
<evidence type="ECO:0000313" key="5">
    <source>
        <dbReference type="Proteomes" id="UP000638648"/>
    </source>
</evidence>
<dbReference type="InterPro" id="IPR008613">
    <property type="entry name" value="Excalibur_Ca-bd_domain"/>
</dbReference>
<feature type="signal peptide" evidence="2">
    <location>
        <begin position="1"/>
        <end position="25"/>
    </location>
</feature>
<keyword evidence="5" id="KW-1185">Reference proteome</keyword>
<evidence type="ECO:0000256" key="2">
    <source>
        <dbReference type="SAM" id="SignalP"/>
    </source>
</evidence>
<feature type="domain" description="Excalibur calcium-binding" evidence="3">
    <location>
        <begin position="41"/>
        <end position="66"/>
    </location>
</feature>
<dbReference type="Proteomes" id="UP000638648">
    <property type="component" value="Unassembled WGS sequence"/>
</dbReference>
<protein>
    <recommendedName>
        <fullName evidence="3">Excalibur calcium-binding domain-containing protein</fullName>
    </recommendedName>
</protein>
<feature type="region of interest" description="Disordered" evidence="1">
    <location>
        <begin position="27"/>
        <end position="117"/>
    </location>
</feature>
<dbReference type="Pfam" id="PF05901">
    <property type="entry name" value="Excalibur"/>
    <property type="match status" value="1"/>
</dbReference>
<keyword evidence="2" id="KW-0732">Signal</keyword>
<sequence>MFRTLAATGAASVLVLVGLVGVANAEDGPDCSGFGTQEQAQSAYDGMNRPADRKGLDPDGDGIACEELPSALDPGIDPELGDDDATDDDPTRDYGADDDVAVPTRIDTGGGAMAAHR</sequence>
<dbReference type="EMBL" id="JADBEM010000001">
    <property type="protein sequence ID" value="MBE1606279.1"/>
    <property type="molecule type" value="Genomic_DNA"/>
</dbReference>
<reference evidence="4" key="1">
    <citation type="submission" date="2020-10" db="EMBL/GenBank/DDBJ databases">
        <title>Sequencing the genomes of 1000 actinobacteria strains.</title>
        <authorList>
            <person name="Klenk H.-P."/>
        </authorList>
    </citation>
    <scope>NUCLEOTIDE SEQUENCE</scope>
    <source>
        <strain evidence="4">DSM 45354</strain>
    </source>
</reference>
<evidence type="ECO:0000313" key="4">
    <source>
        <dbReference type="EMBL" id="MBE1606279.1"/>
    </source>
</evidence>
<dbReference type="RefSeq" id="WP_202896352.1">
    <property type="nucleotide sequence ID" value="NZ_BAABJL010000085.1"/>
</dbReference>
<proteinExistence type="predicted"/>